<protein>
    <submittedName>
        <fullName evidence="2">Uncharacterized protein</fullName>
    </submittedName>
</protein>
<feature type="region of interest" description="Disordered" evidence="1">
    <location>
        <begin position="1"/>
        <end position="33"/>
    </location>
</feature>
<sequence length="74" mass="7986">MKVTGNRKTLNKGLVNGDYNPNSNPNPITFHPVGENPNPIHCMNKVNNGPMVKDQNAPTPVLCIETVFGNVACV</sequence>
<proteinExistence type="predicted"/>
<name>A0A0E9W740_ANGAN</name>
<evidence type="ECO:0000313" key="2">
    <source>
        <dbReference type="EMBL" id="JAH86136.1"/>
    </source>
</evidence>
<reference evidence="2" key="2">
    <citation type="journal article" date="2015" name="Fish Shellfish Immunol.">
        <title>Early steps in the European eel (Anguilla anguilla)-Vibrio vulnificus interaction in the gills: Role of the RtxA13 toxin.</title>
        <authorList>
            <person name="Callol A."/>
            <person name="Pajuelo D."/>
            <person name="Ebbesson L."/>
            <person name="Teles M."/>
            <person name="MacKenzie S."/>
            <person name="Amaro C."/>
        </authorList>
    </citation>
    <scope>NUCLEOTIDE SEQUENCE</scope>
</reference>
<evidence type="ECO:0000256" key="1">
    <source>
        <dbReference type="SAM" id="MobiDB-lite"/>
    </source>
</evidence>
<reference evidence="2" key="1">
    <citation type="submission" date="2014-11" db="EMBL/GenBank/DDBJ databases">
        <authorList>
            <person name="Amaro Gonzalez C."/>
        </authorList>
    </citation>
    <scope>NUCLEOTIDE SEQUENCE</scope>
</reference>
<organism evidence="2">
    <name type="scientific">Anguilla anguilla</name>
    <name type="common">European freshwater eel</name>
    <name type="synonym">Muraena anguilla</name>
    <dbReference type="NCBI Taxonomy" id="7936"/>
    <lineage>
        <taxon>Eukaryota</taxon>
        <taxon>Metazoa</taxon>
        <taxon>Chordata</taxon>
        <taxon>Craniata</taxon>
        <taxon>Vertebrata</taxon>
        <taxon>Euteleostomi</taxon>
        <taxon>Actinopterygii</taxon>
        <taxon>Neopterygii</taxon>
        <taxon>Teleostei</taxon>
        <taxon>Anguilliformes</taxon>
        <taxon>Anguillidae</taxon>
        <taxon>Anguilla</taxon>
    </lineage>
</organism>
<accession>A0A0E9W740</accession>
<dbReference type="AlphaFoldDB" id="A0A0E9W740"/>
<dbReference type="EMBL" id="GBXM01022441">
    <property type="protein sequence ID" value="JAH86136.1"/>
    <property type="molecule type" value="Transcribed_RNA"/>
</dbReference>